<keyword evidence="5" id="KW-0571">Peptide transport</keyword>
<dbReference type="PANTHER" id="PTHR23517:SF15">
    <property type="entry name" value="PROTON-DEPENDENT OLIGOPEPTIDE FAMILY TRANSPORT PROTEIN"/>
    <property type="match status" value="1"/>
</dbReference>
<dbReference type="InterPro" id="IPR050171">
    <property type="entry name" value="MFS_Transporters"/>
</dbReference>
<evidence type="ECO:0000256" key="5">
    <source>
        <dbReference type="ARBA" id="ARBA00022856"/>
    </source>
</evidence>
<accession>A0ABF7PSE9</accession>
<proteinExistence type="predicted"/>
<dbReference type="AlphaFoldDB" id="A0ABF7PSE9"/>
<name>A0ABF7PSE9_FRATH</name>
<reference evidence="10" key="1">
    <citation type="submission" date="2006-03" db="EMBL/GenBank/DDBJ databases">
        <title>Complete genome sequence of Francisella tularensis LVS (Live Vaccine Strain).</title>
        <authorList>
            <person name="Chain P."/>
            <person name="Larimer F."/>
            <person name="Land M."/>
            <person name="Stilwagen S."/>
            <person name="Larsson P."/>
            <person name="Bearden S."/>
            <person name="Chu M."/>
            <person name="Oyston P."/>
            <person name="Forsman M."/>
            <person name="Andersson S."/>
            <person name="Lindler L."/>
            <person name="Titball R."/>
            <person name="Garcia E."/>
        </authorList>
    </citation>
    <scope>NUCLEOTIDE SEQUENCE [LARGE SCALE GENOMIC DNA]</scope>
    <source>
        <strain evidence="10">LVS</strain>
    </source>
</reference>
<feature type="transmembrane region" description="Helical" evidence="8">
    <location>
        <begin position="314"/>
        <end position="337"/>
    </location>
</feature>
<evidence type="ECO:0000256" key="3">
    <source>
        <dbReference type="ARBA" id="ARBA00022475"/>
    </source>
</evidence>
<feature type="transmembrane region" description="Helical" evidence="8">
    <location>
        <begin position="414"/>
        <end position="439"/>
    </location>
</feature>
<dbReference type="Gene3D" id="1.20.1250.20">
    <property type="entry name" value="MFS general substrate transporter like domains"/>
    <property type="match status" value="1"/>
</dbReference>
<keyword evidence="6 8" id="KW-1133">Transmembrane helix</keyword>
<protein>
    <submittedName>
        <fullName evidence="9">Proton-dependent oligopeptide transport (POT) family protein</fullName>
    </submittedName>
</protein>
<keyword evidence="7 8" id="KW-0472">Membrane</keyword>
<dbReference type="GO" id="GO:0005886">
    <property type="term" value="C:plasma membrane"/>
    <property type="evidence" value="ECO:0007669"/>
    <property type="project" value="UniProtKB-SubCell"/>
</dbReference>
<keyword evidence="4 8" id="KW-0812">Transmembrane</keyword>
<dbReference type="SUPFAM" id="SSF103473">
    <property type="entry name" value="MFS general substrate transporter"/>
    <property type="match status" value="1"/>
</dbReference>
<dbReference type="PANTHER" id="PTHR23517">
    <property type="entry name" value="RESISTANCE PROTEIN MDTM, PUTATIVE-RELATED-RELATED"/>
    <property type="match status" value="1"/>
</dbReference>
<keyword evidence="3" id="KW-1003">Cell membrane</keyword>
<evidence type="ECO:0000256" key="7">
    <source>
        <dbReference type="ARBA" id="ARBA00023136"/>
    </source>
</evidence>
<feature type="transmembrane region" description="Helical" evidence="8">
    <location>
        <begin position="349"/>
        <end position="373"/>
    </location>
</feature>
<evidence type="ECO:0000256" key="6">
    <source>
        <dbReference type="ARBA" id="ARBA00022989"/>
    </source>
</evidence>
<feature type="transmembrane region" description="Helical" evidence="8">
    <location>
        <begin position="209"/>
        <end position="234"/>
    </location>
</feature>
<dbReference type="Proteomes" id="UP000001944">
    <property type="component" value="Chromosome"/>
</dbReference>
<dbReference type="InterPro" id="IPR005279">
    <property type="entry name" value="Dipep/tripep_permease"/>
</dbReference>
<evidence type="ECO:0000313" key="10">
    <source>
        <dbReference type="Proteomes" id="UP000001944"/>
    </source>
</evidence>
<dbReference type="GO" id="GO:0015833">
    <property type="term" value="P:peptide transport"/>
    <property type="evidence" value="ECO:0007669"/>
    <property type="project" value="UniProtKB-KW"/>
</dbReference>
<evidence type="ECO:0000256" key="4">
    <source>
        <dbReference type="ARBA" id="ARBA00022692"/>
    </source>
</evidence>
<feature type="transmembrane region" description="Helical" evidence="8">
    <location>
        <begin position="379"/>
        <end position="402"/>
    </location>
</feature>
<feature type="transmembrane region" description="Helical" evidence="8">
    <location>
        <begin position="140"/>
        <end position="160"/>
    </location>
</feature>
<feature type="transmembrane region" description="Helical" evidence="8">
    <location>
        <begin position="166"/>
        <end position="188"/>
    </location>
</feature>
<feature type="transmembrane region" description="Helical" evidence="8">
    <location>
        <begin position="78"/>
        <end position="96"/>
    </location>
</feature>
<feature type="transmembrane region" description="Helical" evidence="8">
    <location>
        <begin position="269"/>
        <end position="286"/>
    </location>
</feature>
<feature type="transmembrane region" description="Helical" evidence="8">
    <location>
        <begin position="52"/>
        <end position="71"/>
    </location>
</feature>
<keyword evidence="2" id="KW-0813">Transport</keyword>
<dbReference type="Pfam" id="PF00854">
    <property type="entry name" value="PTR2"/>
    <property type="match status" value="1"/>
</dbReference>
<keyword evidence="5" id="KW-0653">Protein transport</keyword>
<comment type="subcellular location">
    <subcellularLocation>
        <location evidence="1">Cell membrane</location>
        <topology evidence="1">Multi-pass membrane protein</topology>
    </subcellularLocation>
</comment>
<dbReference type="InterPro" id="IPR036259">
    <property type="entry name" value="MFS_trans_sf"/>
</dbReference>
<gene>
    <name evidence="9" type="ordered locus">FTL_0963</name>
</gene>
<evidence type="ECO:0000256" key="8">
    <source>
        <dbReference type="SAM" id="Phobius"/>
    </source>
</evidence>
<sequence length="485" mass="53646">MPMSITLFKKASRLLLITQLFSTLSFAVLYSTLVLFMTQALGFTVTKASAVMGVFVAFNYGLHILGGYIGGRLISYRVLFLLGMVLQIFACLFLAFPSTEHLYIALALFLTGCSLNVPCINMMLTQQFENNDGDRESAFFWNYAGMNIGFFIGFTIAGIYQGKQSYNTLFLITTITNIIAFLLLATSWKTVADRTTPLVKKIQQKGNNILLKNNFFALLIIFITVLLLFIALQYPLNTNYIALVVGILLLLMFIPIARAQNIKEQKNKVYAYVILATFGLVFWSAYQLAPMALTVFAEANIDKHLLGFTIQTQWFQNVNTVVIAVGGMLLPSILLIIRKRFIFSFPMQFCFSLIFIAIGFAMLIIGILCANSYGYTAAIWLILSYVFQSIGELLIGPTGYAMIGKLAKPKLQGLMMGSWMVVTGSTSGVIASLLSILVASPDINAAPIETNSSYLTLFTGLTIVAAVAAFIMYLIISKIRKLAYI</sequence>
<dbReference type="EMBL" id="AM233362">
    <property type="protein sequence ID" value="CAJ79402.1"/>
    <property type="molecule type" value="Genomic_DNA"/>
</dbReference>
<evidence type="ECO:0000256" key="2">
    <source>
        <dbReference type="ARBA" id="ARBA00022448"/>
    </source>
</evidence>
<feature type="transmembrane region" description="Helical" evidence="8">
    <location>
        <begin position="454"/>
        <end position="476"/>
    </location>
</feature>
<organism evidence="9 10">
    <name type="scientific">Francisella tularensis subsp. holarctica (strain LVS)</name>
    <dbReference type="NCBI Taxonomy" id="376619"/>
    <lineage>
        <taxon>Bacteria</taxon>
        <taxon>Pseudomonadati</taxon>
        <taxon>Pseudomonadota</taxon>
        <taxon>Gammaproteobacteria</taxon>
        <taxon>Thiotrichales</taxon>
        <taxon>Francisellaceae</taxon>
        <taxon>Francisella</taxon>
    </lineage>
</organism>
<evidence type="ECO:0000313" key="9">
    <source>
        <dbReference type="EMBL" id="CAJ79402.1"/>
    </source>
</evidence>
<dbReference type="KEGG" id="ftl:FTL_0963"/>
<dbReference type="NCBIfam" id="TIGR00924">
    <property type="entry name" value="yjdL_sub1_fam"/>
    <property type="match status" value="1"/>
</dbReference>
<evidence type="ECO:0000256" key="1">
    <source>
        <dbReference type="ARBA" id="ARBA00004651"/>
    </source>
</evidence>
<feature type="transmembrane region" description="Helical" evidence="8">
    <location>
        <begin position="102"/>
        <end position="120"/>
    </location>
</feature>
<feature type="transmembrane region" description="Helical" evidence="8">
    <location>
        <begin position="240"/>
        <end position="257"/>
    </location>
</feature>
<dbReference type="InterPro" id="IPR000109">
    <property type="entry name" value="POT_fam"/>
</dbReference>